<accession>U2DHJ3</accession>
<protein>
    <submittedName>
        <fullName evidence="1">Uncharacterized protein</fullName>
    </submittedName>
</protein>
<reference evidence="1 2" key="2">
    <citation type="journal article" date="2013" name="PLoS ONE">
        <title>INDIGO - INtegrated Data Warehouse of MIcrobial GenOmes with Examples from the Red Sea Extremophiles.</title>
        <authorList>
            <person name="Alam I."/>
            <person name="Antunes A."/>
            <person name="Kamau A.A."/>
            <person name="Ba Alawi W."/>
            <person name="Kalkatawi M."/>
            <person name="Stingl U."/>
            <person name="Bajic V.B."/>
        </authorList>
    </citation>
    <scope>NUCLEOTIDE SEQUENCE [LARGE SCALE GENOMIC DNA]</scope>
    <source>
        <strain evidence="1 2">SARL4B</strain>
    </source>
</reference>
<sequence>MNSLEITLPSRGCGSHPDERLLRRDRVALTCARQYTGTEFVGMVTVTDLLESVMGEVDDPIDTLYLSGPEDSCVAVEQSGGSFSTGVFRASSVSFSPPVNSPL</sequence>
<dbReference type="STRING" id="1033806.HTIA_1439"/>
<dbReference type="Proteomes" id="UP000003861">
    <property type="component" value="Unassembled WGS sequence"/>
</dbReference>
<evidence type="ECO:0000313" key="1">
    <source>
        <dbReference type="EMBL" id="ERJ05452.1"/>
    </source>
</evidence>
<proteinExistence type="predicted"/>
<reference evidence="1 2" key="1">
    <citation type="journal article" date="2011" name="J. Bacteriol.">
        <title>Genome sequence of Halorhabdus tiamatea, the first archaeon isolated from a deep-sea anoxic brine lake.</title>
        <authorList>
            <person name="Antunes A."/>
            <person name="Alam I."/>
            <person name="Bajic V.B."/>
            <person name="Stingl U."/>
        </authorList>
    </citation>
    <scope>NUCLEOTIDE SEQUENCE [LARGE SCALE GENOMIC DNA]</scope>
    <source>
        <strain evidence="1 2">SARL4B</strain>
    </source>
</reference>
<dbReference type="AlphaFoldDB" id="U2DHJ3"/>
<dbReference type="RefSeq" id="WP_008525836.1">
    <property type="nucleotide sequence ID" value="NC_021921.1"/>
</dbReference>
<organism evidence="1 2">
    <name type="scientific">Halorhabdus tiamatea SARL4B</name>
    <dbReference type="NCBI Taxonomy" id="1033806"/>
    <lineage>
        <taxon>Archaea</taxon>
        <taxon>Methanobacteriati</taxon>
        <taxon>Methanobacteriota</taxon>
        <taxon>Stenosarchaea group</taxon>
        <taxon>Halobacteria</taxon>
        <taxon>Halobacteriales</taxon>
        <taxon>Haloarculaceae</taxon>
        <taxon>Halorhabdus</taxon>
    </lineage>
</organism>
<comment type="caution">
    <text evidence="1">The sequence shown here is derived from an EMBL/GenBank/DDBJ whole genome shotgun (WGS) entry which is preliminary data.</text>
</comment>
<dbReference type="EMBL" id="AFNT02000032">
    <property type="protein sequence ID" value="ERJ05452.1"/>
    <property type="molecule type" value="Genomic_DNA"/>
</dbReference>
<name>U2DHJ3_9EURY</name>
<dbReference type="OrthoDB" id="213548at2157"/>
<gene>
    <name evidence="1" type="ORF">HLRTI_002524</name>
</gene>
<dbReference type="GeneID" id="23800005"/>
<evidence type="ECO:0000313" key="2">
    <source>
        <dbReference type="Proteomes" id="UP000003861"/>
    </source>
</evidence>